<evidence type="ECO:0000256" key="3">
    <source>
        <dbReference type="SAM" id="SignalP"/>
    </source>
</evidence>
<protein>
    <recommendedName>
        <fullName evidence="4">TIL domain-containing protein</fullName>
    </recommendedName>
</protein>
<dbReference type="CDD" id="cd19941">
    <property type="entry name" value="TIL"/>
    <property type="match status" value="1"/>
</dbReference>
<dbReference type="AlphaFoldDB" id="A0AAN7SPK1"/>
<evidence type="ECO:0000256" key="1">
    <source>
        <dbReference type="ARBA" id="ARBA00022690"/>
    </source>
</evidence>
<sequence length="88" mass="9811">MYLQLCVLAVILANVSPYVLFCRQNEVYKSCNSACPPTCDSPYPTVCTLQCVPGCSCVEGFIKNKRGRCVSYSDCFFDYWPILGKSAM</sequence>
<dbReference type="PANTHER" id="PTHR23259:SF70">
    <property type="entry name" value="ACCESSORY GLAND PROTEIN ACP62F-RELATED"/>
    <property type="match status" value="1"/>
</dbReference>
<feature type="signal peptide" evidence="3">
    <location>
        <begin position="1"/>
        <end position="17"/>
    </location>
</feature>
<reference evidence="6" key="1">
    <citation type="submission" date="2023-01" db="EMBL/GenBank/DDBJ databases">
        <title>Key to firefly adult light organ development and bioluminescence: homeobox transcription factors regulate luciferase expression and transportation to peroxisome.</title>
        <authorList>
            <person name="Fu X."/>
        </authorList>
    </citation>
    <scope>NUCLEOTIDE SEQUENCE [LARGE SCALE GENOMIC DNA]</scope>
</reference>
<evidence type="ECO:0000313" key="6">
    <source>
        <dbReference type="Proteomes" id="UP001353858"/>
    </source>
</evidence>
<dbReference type="Gene3D" id="2.10.25.10">
    <property type="entry name" value="Laminin"/>
    <property type="match status" value="1"/>
</dbReference>
<feature type="domain" description="TIL" evidence="4">
    <location>
        <begin position="22"/>
        <end position="75"/>
    </location>
</feature>
<comment type="caution">
    <text evidence="5">The sequence shown here is derived from an EMBL/GenBank/DDBJ whole genome shotgun (WGS) entry which is preliminary data.</text>
</comment>
<accession>A0AAN7SPK1</accession>
<dbReference type="Pfam" id="PF01826">
    <property type="entry name" value="TIL"/>
    <property type="match status" value="1"/>
</dbReference>
<dbReference type="Proteomes" id="UP001353858">
    <property type="component" value="Unassembled WGS sequence"/>
</dbReference>
<keyword evidence="1" id="KW-0646">Protease inhibitor</keyword>
<dbReference type="PANTHER" id="PTHR23259">
    <property type="entry name" value="RIDDLE"/>
    <property type="match status" value="1"/>
</dbReference>
<feature type="chain" id="PRO_5042866569" description="TIL domain-containing protein" evidence="3">
    <location>
        <begin position="18"/>
        <end position="88"/>
    </location>
</feature>
<keyword evidence="6" id="KW-1185">Reference proteome</keyword>
<keyword evidence="3" id="KW-0732">Signal</keyword>
<dbReference type="GO" id="GO:0030414">
    <property type="term" value="F:peptidase inhibitor activity"/>
    <property type="evidence" value="ECO:0007669"/>
    <property type="project" value="UniProtKB-KW"/>
</dbReference>
<dbReference type="SUPFAM" id="SSF57567">
    <property type="entry name" value="Serine protease inhibitors"/>
    <property type="match status" value="1"/>
</dbReference>
<dbReference type="InterPro" id="IPR036084">
    <property type="entry name" value="Ser_inhib-like_sf"/>
</dbReference>
<organism evidence="5 6">
    <name type="scientific">Aquatica leii</name>
    <dbReference type="NCBI Taxonomy" id="1421715"/>
    <lineage>
        <taxon>Eukaryota</taxon>
        <taxon>Metazoa</taxon>
        <taxon>Ecdysozoa</taxon>
        <taxon>Arthropoda</taxon>
        <taxon>Hexapoda</taxon>
        <taxon>Insecta</taxon>
        <taxon>Pterygota</taxon>
        <taxon>Neoptera</taxon>
        <taxon>Endopterygota</taxon>
        <taxon>Coleoptera</taxon>
        <taxon>Polyphaga</taxon>
        <taxon>Elateriformia</taxon>
        <taxon>Elateroidea</taxon>
        <taxon>Lampyridae</taxon>
        <taxon>Luciolinae</taxon>
        <taxon>Aquatica</taxon>
    </lineage>
</organism>
<keyword evidence="2" id="KW-1015">Disulfide bond</keyword>
<proteinExistence type="predicted"/>
<evidence type="ECO:0000313" key="5">
    <source>
        <dbReference type="EMBL" id="KAK4881203.1"/>
    </source>
</evidence>
<dbReference type="InterPro" id="IPR002919">
    <property type="entry name" value="TIL_dom"/>
</dbReference>
<dbReference type="InterPro" id="IPR051368">
    <property type="entry name" value="SerProtInhib-TIL_Domain"/>
</dbReference>
<gene>
    <name evidence="5" type="ORF">RN001_004522</name>
</gene>
<dbReference type="EMBL" id="JARPUR010000002">
    <property type="protein sequence ID" value="KAK4881203.1"/>
    <property type="molecule type" value="Genomic_DNA"/>
</dbReference>
<name>A0AAN7SPK1_9COLE</name>
<evidence type="ECO:0000259" key="4">
    <source>
        <dbReference type="Pfam" id="PF01826"/>
    </source>
</evidence>
<evidence type="ECO:0000256" key="2">
    <source>
        <dbReference type="ARBA" id="ARBA00023157"/>
    </source>
</evidence>